<name>A0A6L8MEL3_9BURK</name>
<reference evidence="1 2" key="1">
    <citation type="submission" date="2019-12" db="EMBL/GenBank/DDBJ databases">
        <title>Novel species isolated from a subtropical stream in China.</title>
        <authorList>
            <person name="Lu H."/>
        </authorList>
    </citation>
    <scope>NUCLEOTIDE SEQUENCE [LARGE SCALE GENOMIC DNA]</scope>
    <source>
        <strain evidence="1 2">FT50W</strain>
    </source>
</reference>
<evidence type="ECO:0000313" key="1">
    <source>
        <dbReference type="EMBL" id="MYM80759.1"/>
    </source>
</evidence>
<accession>A0A6L8MEL3</accession>
<dbReference type="AlphaFoldDB" id="A0A6L8MEL3"/>
<comment type="caution">
    <text evidence="1">The sequence shown here is derived from an EMBL/GenBank/DDBJ whole genome shotgun (WGS) entry which is preliminary data.</text>
</comment>
<gene>
    <name evidence="1" type="ORF">GTP44_02130</name>
</gene>
<dbReference type="EMBL" id="WWCP01000001">
    <property type="protein sequence ID" value="MYM80759.1"/>
    <property type="molecule type" value="Genomic_DNA"/>
</dbReference>
<dbReference type="Proteomes" id="UP000474565">
    <property type="component" value="Unassembled WGS sequence"/>
</dbReference>
<dbReference type="RefSeq" id="WP_161018104.1">
    <property type="nucleotide sequence ID" value="NZ_WWCP01000001.1"/>
</dbReference>
<organism evidence="1 2">
    <name type="scientific">Duganella lactea</name>
    <dbReference type="NCBI Taxonomy" id="2692173"/>
    <lineage>
        <taxon>Bacteria</taxon>
        <taxon>Pseudomonadati</taxon>
        <taxon>Pseudomonadota</taxon>
        <taxon>Betaproteobacteria</taxon>
        <taxon>Burkholderiales</taxon>
        <taxon>Oxalobacteraceae</taxon>
        <taxon>Telluria group</taxon>
        <taxon>Duganella</taxon>
    </lineage>
</organism>
<proteinExistence type="predicted"/>
<sequence length="90" mass="10478">MKKISLPTINGEGEYIDAENFQWAYIFKKDSVKFVHCFIGKKLHFLHYSLPLENWFKESGVYLIEFGNVADGGKLVLVNNIPEKYKIPHM</sequence>
<protein>
    <submittedName>
        <fullName evidence="1">Uncharacterized protein</fullName>
    </submittedName>
</protein>
<evidence type="ECO:0000313" key="2">
    <source>
        <dbReference type="Proteomes" id="UP000474565"/>
    </source>
</evidence>